<dbReference type="EMBL" id="JQBX01000010">
    <property type="protein sequence ID" value="KRN93817.1"/>
    <property type="molecule type" value="Genomic_DNA"/>
</dbReference>
<dbReference type="PANTHER" id="PTHR18901">
    <property type="entry name" value="2-DEOXYGLUCOSE-6-PHOSPHATE PHOSPHATASE 2"/>
    <property type="match status" value="1"/>
</dbReference>
<feature type="site" description="Important for catalytic activity and assists the phosphoryl transfer reaction to Asp8 by balancing charge and orienting the reacting groups" evidence="5">
    <location>
        <position position="146"/>
    </location>
</feature>
<name>A0A0R2KWF7_9LACO</name>
<feature type="binding site" evidence="4">
    <location>
        <position position="7"/>
    </location>
    <ligand>
        <name>Mg(2+)</name>
        <dbReference type="ChEBI" id="CHEBI:18420"/>
    </ligand>
</feature>
<dbReference type="GO" id="GO:0008801">
    <property type="term" value="F:beta-phosphoglucomutase activity"/>
    <property type="evidence" value="ECO:0007669"/>
    <property type="project" value="InterPro"/>
</dbReference>
<evidence type="ECO:0000313" key="7">
    <source>
        <dbReference type="Proteomes" id="UP000051859"/>
    </source>
</evidence>
<dbReference type="AlphaFoldDB" id="A0A0R2KWF7"/>
<accession>A0A0R2KWF7</accession>
<feature type="binding site" evidence="4">
    <location>
        <position position="170"/>
    </location>
    <ligand>
        <name>Mg(2+)</name>
        <dbReference type="ChEBI" id="CHEBI:18420"/>
    </ligand>
</feature>
<gene>
    <name evidence="6" type="ORF">IV81_GL000220</name>
</gene>
<keyword evidence="7" id="KW-1185">Reference proteome</keyword>
<feature type="binding site" evidence="4">
    <location>
        <position position="9"/>
    </location>
    <ligand>
        <name>Mg(2+)</name>
        <dbReference type="ChEBI" id="CHEBI:18420"/>
    </ligand>
</feature>
<comment type="caution">
    <text evidence="6">The sequence shown here is derived from an EMBL/GenBank/DDBJ whole genome shotgun (WGS) entry which is preliminary data.</text>
</comment>
<dbReference type="InterPro" id="IPR036412">
    <property type="entry name" value="HAD-like_sf"/>
</dbReference>
<keyword evidence="4" id="KW-0479">Metal-binding</keyword>
<dbReference type="PANTHER" id="PTHR18901:SF38">
    <property type="entry name" value="PSEUDOURIDINE-5'-PHOSPHATASE"/>
    <property type="match status" value="1"/>
</dbReference>
<organism evidence="6 7">
    <name type="scientific">Pediococcus stilesii</name>
    <dbReference type="NCBI Taxonomy" id="331679"/>
    <lineage>
        <taxon>Bacteria</taxon>
        <taxon>Bacillati</taxon>
        <taxon>Bacillota</taxon>
        <taxon>Bacilli</taxon>
        <taxon>Lactobacillales</taxon>
        <taxon>Lactobacillaceae</taxon>
        <taxon>Pediococcus</taxon>
    </lineage>
</organism>
<evidence type="ECO:0000256" key="1">
    <source>
        <dbReference type="ARBA" id="ARBA00006171"/>
    </source>
</evidence>
<comment type="cofactor">
    <cofactor evidence="4">
        <name>Mg(2+)</name>
        <dbReference type="ChEBI" id="CHEBI:18420"/>
    </cofactor>
    <text evidence="4">Binds 2 magnesium ions per subunit.</text>
</comment>
<dbReference type="Proteomes" id="UP000051859">
    <property type="component" value="Unassembled WGS sequence"/>
</dbReference>
<protein>
    <submittedName>
        <fullName evidence="6">PgmB protein</fullName>
    </submittedName>
</protein>
<dbReference type="InterPro" id="IPR023198">
    <property type="entry name" value="PGP-like_dom2"/>
</dbReference>
<reference evidence="6 7" key="1">
    <citation type="journal article" date="2015" name="Genome Announc.">
        <title>Expanding the biotechnology potential of lactobacilli through comparative genomics of 213 strains and associated genera.</title>
        <authorList>
            <person name="Sun Z."/>
            <person name="Harris H.M."/>
            <person name="McCann A."/>
            <person name="Guo C."/>
            <person name="Argimon S."/>
            <person name="Zhang W."/>
            <person name="Yang X."/>
            <person name="Jeffery I.B."/>
            <person name="Cooney J.C."/>
            <person name="Kagawa T.F."/>
            <person name="Liu W."/>
            <person name="Song Y."/>
            <person name="Salvetti E."/>
            <person name="Wrobel A."/>
            <person name="Rasinkangas P."/>
            <person name="Parkhill J."/>
            <person name="Rea M.C."/>
            <person name="O'Sullivan O."/>
            <person name="Ritari J."/>
            <person name="Douillard F.P."/>
            <person name="Paul Ross R."/>
            <person name="Yang R."/>
            <person name="Briner A.E."/>
            <person name="Felis G.E."/>
            <person name="de Vos W.M."/>
            <person name="Barrangou R."/>
            <person name="Klaenhammer T.R."/>
            <person name="Caufield P.W."/>
            <person name="Cui Y."/>
            <person name="Zhang H."/>
            <person name="O'Toole P.W."/>
        </authorList>
    </citation>
    <scope>NUCLEOTIDE SEQUENCE [LARGE SCALE GENOMIC DNA]</scope>
    <source>
        <strain evidence="6 7">DSM 18001</strain>
    </source>
</reference>
<dbReference type="SFLD" id="SFLDG01129">
    <property type="entry name" value="C1.5:_HAD__Beta-PGM__Phosphata"/>
    <property type="match status" value="1"/>
</dbReference>
<keyword evidence="4" id="KW-0460">Magnesium</keyword>
<dbReference type="InterPro" id="IPR010976">
    <property type="entry name" value="B-phosphoglucomutase_hydrolase"/>
</dbReference>
<sequence>MEGVLFDLDGIITDTAKFHFKAWKQLAQDELNITLPASFESQLKGISRMESMKLILKFANLEDNFSEKEVFQLANKKNELYLREINKLTQADILPGIENLLDALAANRILLSIASASKNAPLILEKLGLLNRFDAIANPENVANGKPAPDIFIEAAHQIGLSPEKCVGIEDAPAGVIAIKKAKAVAVGVGDDAELNEADVVVNKTSNLSYLLLVDTYDKKYLNEPKNDEIK</sequence>
<evidence type="ECO:0000256" key="3">
    <source>
        <dbReference type="PIRSR" id="PIRSR610972-2"/>
    </source>
</evidence>
<dbReference type="RefSeq" id="WP_057803210.1">
    <property type="nucleotide sequence ID" value="NZ_JQBX01000010.1"/>
</dbReference>
<feature type="active site" description="Nucleophile" evidence="2">
    <location>
        <position position="7"/>
    </location>
</feature>
<dbReference type="PATRIC" id="fig|331679.3.peg.224"/>
<dbReference type="Gene3D" id="3.40.50.1000">
    <property type="entry name" value="HAD superfamily/HAD-like"/>
    <property type="match status" value="1"/>
</dbReference>
<feature type="binding site" evidence="3">
    <location>
        <position position="77"/>
    </location>
    <ligand>
        <name>substrate</name>
    </ligand>
</feature>
<feature type="active site" description="Proton donor/acceptor" evidence="2">
    <location>
        <position position="9"/>
    </location>
</feature>
<dbReference type="NCBIfam" id="TIGR01990">
    <property type="entry name" value="bPGM"/>
    <property type="match status" value="1"/>
</dbReference>
<dbReference type="NCBIfam" id="TIGR02009">
    <property type="entry name" value="PGMB-YQAB-SF"/>
    <property type="match status" value="1"/>
</dbReference>
<feature type="site" description="Important for catalytic activity and assists the phosphoryl transfer reaction to Asp8 by balancing charge and orienting the reacting groups" evidence="5">
    <location>
        <position position="115"/>
    </location>
</feature>
<evidence type="ECO:0000256" key="5">
    <source>
        <dbReference type="PIRSR" id="PIRSR610972-4"/>
    </source>
</evidence>
<dbReference type="SFLD" id="SFLDG01135">
    <property type="entry name" value="C1.5.6:_HAD__Beta-PGM__Phospha"/>
    <property type="match status" value="1"/>
</dbReference>
<dbReference type="GO" id="GO:0005975">
    <property type="term" value="P:carbohydrate metabolic process"/>
    <property type="evidence" value="ECO:0007669"/>
    <property type="project" value="InterPro"/>
</dbReference>
<feature type="binding site" evidence="3">
    <location>
        <begin position="115"/>
        <end position="119"/>
    </location>
    <ligand>
        <name>substrate</name>
    </ligand>
</feature>
<feature type="binding site" evidence="3">
    <location>
        <begin position="43"/>
        <end position="48"/>
    </location>
    <ligand>
        <name>substrate</name>
    </ligand>
</feature>
<dbReference type="Gene3D" id="1.10.150.240">
    <property type="entry name" value="Putative phosphatase, domain 2"/>
    <property type="match status" value="1"/>
</dbReference>
<feature type="binding site" evidence="3">
    <location>
        <position position="146"/>
    </location>
    <ligand>
        <name>substrate</name>
    </ligand>
</feature>
<evidence type="ECO:0000313" key="6">
    <source>
        <dbReference type="EMBL" id="KRN93817.1"/>
    </source>
</evidence>
<dbReference type="SFLD" id="SFLDS00003">
    <property type="entry name" value="Haloacid_Dehalogenase"/>
    <property type="match status" value="1"/>
</dbReference>
<evidence type="ECO:0000256" key="4">
    <source>
        <dbReference type="PIRSR" id="PIRSR610972-3"/>
    </source>
</evidence>
<dbReference type="STRING" id="331679.IV81_GL000220"/>
<dbReference type="InterPro" id="IPR023214">
    <property type="entry name" value="HAD_sf"/>
</dbReference>
<feature type="binding site" evidence="4">
    <location>
        <position position="171"/>
    </location>
    <ligand>
        <name>Mg(2+)</name>
        <dbReference type="ChEBI" id="CHEBI:18420"/>
    </ligand>
</feature>
<dbReference type="Pfam" id="PF00702">
    <property type="entry name" value="Hydrolase"/>
    <property type="match status" value="1"/>
</dbReference>
<feature type="binding site" evidence="3">
    <location>
        <position position="51"/>
    </location>
    <ligand>
        <name>substrate</name>
    </ligand>
</feature>
<feature type="binding site" evidence="3">
    <location>
        <begin position="7"/>
        <end position="9"/>
    </location>
    <ligand>
        <name>substrate</name>
    </ligand>
</feature>
<evidence type="ECO:0000256" key="2">
    <source>
        <dbReference type="PIRSR" id="PIRSR610972-1"/>
    </source>
</evidence>
<dbReference type="InterPro" id="IPR010972">
    <property type="entry name" value="Beta-PGM"/>
</dbReference>
<feature type="binding site" evidence="3">
    <location>
        <position position="23"/>
    </location>
    <ligand>
        <name>substrate</name>
    </ligand>
</feature>
<dbReference type="NCBIfam" id="TIGR01509">
    <property type="entry name" value="HAD-SF-IA-v3"/>
    <property type="match status" value="1"/>
</dbReference>
<proteinExistence type="inferred from homology"/>
<dbReference type="SUPFAM" id="SSF56784">
    <property type="entry name" value="HAD-like"/>
    <property type="match status" value="1"/>
</dbReference>
<comment type="similarity">
    <text evidence="1">Belongs to the HAD-like hydrolase superfamily. CbbY/CbbZ/Gph/YieH family.</text>
</comment>
<dbReference type="InterPro" id="IPR006439">
    <property type="entry name" value="HAD-SF_hydro_IA"/>
</dbReference>
<dbReference type="GO" id="GO:0000287">
    <property type="term" value="F:magnesium ion binding"/>
    <property type="evidence" value="ECO:0007669"/>
    <property type="project" value="InterPro"/>
</dbReference>
<dbReference type="CDD" id="cd02598">
    <property type="entry name" value="HAD_BPGM"/>
    <property type="match status" value="1"/>
</dbReference>